<keyword evidence="3" id="KW-1003">Cell membrane</keyword>
<feature type="transmembrane region" description="Helical" evidence="19">
    <location>
        <begin position="118"/>
        <end position="136"/>
    </location>
</feature>
<evidence type="ECO:0000256" key="11">
    <source>
        <dbReference type="ARBA" id="ARBA00022989"/>
    </source>
</evidence>
<evidence type="ECO:0000256" key="15">
    <source>
        <dbReference type="ARBA" id="ARBA00067082"/>
    </source>
</evidence>
<proteinExistence type="inferred from homology"/>
<dbReference type="PRINTS" id="PR00864">
    <property type="entry name" value="PREPILNPTASE"/>
</dbReference>
<feature type="transmembrane region" description="Helical" evidence="19">
    <location>
        <begin position="143"/>
        <end position="164"/>
    </location>
</feature>
<feature type="transmembrane region" description="Helical" evidence="19">
    <location>
        <begin position="6"/>
        <end position="23"/>
    </location>
</feature>
<keyword evidence="6 18" id="KW-0645">Protease</keyword>
<evidence type="ECO:0000313" key="22">
    <source>
        <dbReference type="EMBL" id="APZ43717.1"/>
    </source>
</evidence>
<dbReference type="GO" id="GO:0006465">
    <property type="term" value="P:signal peptide processing"/>
    <property type="evidence" value="ECO:0007669"/>
    <property type="project" value="TreeGrafter"/>
</dbReference>
<evidence type="ECO:0000256" key="16">
    <source>
        <dbReference type="ARBA" id="ARBA00071870"/>
    </source>
</evidence>
<evidence type="ECO:0000256" key="9">
    <source>
        <dbReference type="ARBA" id="ARBA00022692"/>
    </source>
</evidence>
<accession>A0A1P8UIS4</accession>
<dbReference type="AlphaFoldDB" id="A0A1P8UIS4"/>
<evidence type="ECO:0000256" key="8">
    <source>
        <dbReference type="ARBA" id="ARBA00022691"/>
    </source>
</evidence>
<feature type="domain" description="Prepilin peptidase A24 N-terminal" evidence="21">
    <location>
        <begin position="7"/>
        <end position="114"/>
    </location>
</feature>
<evidence type="ECO:0000256" key="5">
    <source>
        <dbReference type="ARBA" id="ARBA00022603"/>
    </source>
</evidence>
<name>A0A1P8UIS4_9GAMM</name>
<evidence type="ECO:0000256" key="10">
    <source>
        <dbReference type="ARBA" id="ARBA00022801"/>
    </source>
</evidence>
<gene>
    <name evidence="22" type="ORF">BW247_11970</name>
</gene>
<reference evidence="22 23" key="1">
    <citation type="submission" date="2017-01" db="EMBL/GenBank/DDBJ databases">
        <title>Draft sequence of Acidihalobacter ferrooxidans strain DSM 14175 (strain V8).</title>
        <authorList>
            <person name="Khaleque H.N."/>
            <person name="Ramsay J.P."/>
            <person name="Murphy R.J.T."/>
            <person name="Kaksonen A.H."/>
            <person name="Boxall N.J."/>
            <person name="Watkin E.L.J."/>
        </authorList>
    </citation>
    <scope>NUCLEOTIDE SEQUENCE [LARGE SCALE GENOMIC DNA]</scope>
    <source>
        <strain evidence="22 23">V8</strain>
    </source>
</reference>
<keyword evidence="4" id="KW-0997">Cell inner membrane</keyword>
<evidence type="ECO:0000259" key="21">
    <source>
        <dbReference type="Pfam" id="PF06750"/>
    </source>
</evidence>
<dbReference type="InterPro" id="IPR000045">
    <property type="entry name" value="Prepilin_IV_endopep_pep"/>
</dbReference>
<dbReference type="Pfam" id="PF06750">
    <property type="entry name" value="A24_N_bact"/>
    <property type="match status" value="1"/>
</dbReference>
<dbReference type="Gene3D" id="1.20.120.1220">
    <property type="match status" value="1"/>
</dbReference>
<evidence type="ECO:0000256" key="13">
    <source>
        <dbReference type="ARBA" id="ARBA00023268"/>
    </source>
</evidence>
<keyword evidence="10 18" id="KW-0378">Hydrolase</keyword>
<dbReference type="STRING" id="1765967.BW247_11970"/>
<keyword evidence="13 18" id="KW-0511">Multifunctional enzyme</keyword>
<comment type="similarity">
    <text evidence="2 17">Belongs to the peptidase A24 family.</text>
</comment>
<evidence type="ECO:0000256" key="14">
    <source>
        <dbReference type="ARBA" id="ARBA00050401"/>
    </source>
</evidence>
<dbReference type="InterPro" id="IPR050882">
    <property type="entry name" value="Prepilin_peptidase/N-MTase"/>
</dbReference>
<evidence type="ECO:0000256" key="4">
    <source>
        <dbReference type="ARBA" id="ARBA00022519"/>
    </source>
</evidence>
<dbReference type="EC" id="2.1.1.-" evidence="18"/>
<dbReference type="GO" id="GO:0005886">
    <property type="term" value="C:plasma membrane"/>
    <property type="evidence" value="ECO:0007669"/>
    <property type="project" value="UniProtKB-SubCell"/>
</dbReference>
<evidence type="ECO:0000256" key="1">
    <source>
        <dbReference type="ARBA" id="ARBA00004429"/>
    </source>
</evidence>
<feature type="transmembrane region" description="Helical" evidence="19">
    <location>
        <begin position="204"/>
        <end position="237"/>
    </location>
</feature>
<dbReference type="PANTHER" id="PTHR30487:SF0">
    <property type="entry name" value="PREPILIN LEADER PEPTIDASE_N-METHYLTRANSFERASE-RELATED"/>
    <property type="match status" value="1"/>
</dbReference>
<evidence type="ECO:0000256" key="6">
    <source>
        <dbReference type="ARBA" id="ARBA00022670"/>
    </source>
</evidence>
<dbReference type="InterPro" id="IPR010627">
    <property type="entry name" value="Prepilin_pept_A24_N"/>
</dbReference>
<dbReference type="FunFam" id="1.20.120.1220:FF:000001">
    <property type="entry name" value="Type 4 prepilin-like proteins leader peptide-processing enzyme"/>
    <property type="match status" value="1"/>
</dbReference>
<dbReference type="EMBL" id="CP019434">
    <property type="protein sequence ID" value="APZ43717.1"/>
    <property type="molecule type" value="Genomic_DNA"/>
</dbReference>
<dbReference type="Pfam" id="PF01478">
    <property type="entry name" value="Peptidase_A24"/>
    <property type="match status" value="1"/>
</dbReference>
<protein>
    <recommendedName>
        <fullName evidence="16 18">Prepilin leader peptidase/N-methyltransferase</fullName>
        <ecNumber evidence="18">2.1.1.-</ecNumber>
        <ecNumber evidence="15 18">3.4.23.43</ecNumber>
    </recommendedName>
</protein>
<keyword evidence="9 18" id="KW-0812">Transmembrane</keyword>
<dbReference type="InterPro" id="IPR014032">
    <property type="entry name" value="Peptidase_A24A_bac"/>
</dbReference>
<dbReference type="EC" id="3.4.23.43" evidence="15 18"/>
<dbReference type="OrthoDB" id="9789291at2"/>
<keyword evidence="23" id="KW-1185">Reference proteome</keyword>
<dbReference type="PANTHER" id="PTHR30487">
    <property type="entry name" value="TYPE 4 PREPILIN-LIKE PROTEINS LEADER PEPTIDE-PROCESSING ENZYME"/>
    <property type="match status" value="1"/>
</dbReference>
<evidence type="ECO:0000313" key="23">
    <source>
        <dbReference type="Proteomes" id="UP000243807"/>
    </source>
</evidence>
<evidence type="ECO:0000256" key="7">
    <source>
        <dbReference type="ARBA" id="ARBA00022679"/>
    </source>
</evidence>
<keyword evidence="5 18" id="KW-0489">Methyltransferase</keyword>
<feature type="transmembrane region" description="Helical" evidence="19">
    <location>
        <begin position="249"/>
        <end position="272"/>
    </location>
</feature>
<evidence type="ECO:0000256" key="3">
    <source>
        <dbReference type="ARBA" id="ARBA00022475"/>
    </source>
</evidence>
<dbReference type="GO" id="GO:0032259">
    <property type="term" value="P:methylation"/>
    <property type="evidence" value="ECO:0007669"/>
    <property type="project" value="UniProtKB-KW"/>
</dbReference>
<dbReference type="KEGG" id="afy:BW247_11970"/>
<evidence type="ECO:0000256" key="18">
    <source>
        <dbReference type="RuleBase" id="RU003794"/>
    </source>
</evidence>
<keyword evidence="11 19" id="KW-1133">Transmembrane helix</keyword>
<dbReference type="Proteomes" id="UP000243807">
    <property type="component" value="Chromosome"/>
</dbReference>
<evidence type="ECO:0000256" key="12">
    <source>
        <dbReference type="ARBA" id="ARBA00023136"/>
    </source>
</evidence>
<comment type="subcellular location">
    <subcellularLocation>
        <location evidence="1">Cell inner membrane</location>
        <topology evidence="1">Multi-pass membrane protein</topology>
    </subcellularLocation>
    <subcellularLocation>
        <location evidence="18">Cell membrane</location>
        <topology evidence="18">Multi-pass membrane protein</topology>
    </subcellularLocation>
</comment>
<keyword evidence="12 19" id="KW-0472">Membrane</keyword>
<dbReference type="GO" id="GO:0004190">
    <property type="term" value="F:aspartic-type endopeptidase activity"/>
    <property type="evidence" value="ECO:0007669"/>
    <property type="project" value="UniProtKB-EC"/>
</dbReference>
<feature type="transmembrane region" description="Helical" evidence="19">
    <location>
        <begin position="170"/>
        <end position="192"/>
    </location>
</feature>
<comment type="catalytic activity">
    <reaction evidence="14 18">
        <text>Typically cleaves a -Gly-|-Phe- bond to release an N-terminal, basic peptide of 5-8 residues from type IV prepilin, and then N-methylates the new N-terminal amino group, the methyl donor being S-adenosyl-L-methionine.</text>
        <dbReference type="EC" id="3.4.23.43"/>
    </reaction>
</comment>
<feature type="domain" description="Prepilin type IV endopeptidase peptidase" evidence="20">
    <location>
        <begin position="126"/>
        <end position="233"/>
    </location>
</feature>
<dbReference type="GO" id="GO:0008168">
    <property type="term" value="F:methyltransferase activity"/>
    <property type="evidence" value="ECO:0007669"/>
    <property type="project" value="UniProtKB-KW"/>
</dbReference>
<evidence type="ECO:0000256" key="19">
    <source>
        <dbReference type="SAM" id="Phobius"/>
    </source>
</evidence>
<evidence type="ECO:0000256" key="17">
    <source>
        <dbReference type="RuleBase" id="RU003793"/>
    </source>
</evidence>
<evidence type="ECO:0000256" key="2">
    <source>
        <dbReference type="ARBA" id="ARBA00005801"/>
    </source>
</evidence>
<evidence type="ECO:0000259" key="20">
    <source>
        <dbReference type="Pfam" id="PF01478"/>
    </source>
</evidence>
<comment type="function">
    <text evidence="18">Plays an essential role in type IV pili and type II pseudopili formation by proteolytically removing the leader sequence from substrate proteins and subsequently monomethylating the alpha-amino group of the newly exposed N-terminal phenylalanine.</text>
</comment>
<keyword evidence="8" id="KW-0949">S-adenosyl-L-methionine</keyword>
<sequence>MYVLVGLLGLIVGSFINVVVYRLPRMLERRWRNECQELFDPTENPVEQSAYNLAVPQSACPACGHQIRAWENIPVISYLFLRGRCSACGVSISLRYPTVEITTAVLALLVAWQFGPSWQTALALPFTWALLALALIDLETQLLPDAITLPLLWLGLISNVNGLFVPLQQAVLGAAAGYLSLWLVYHLFRLLTGKEGMGYGDFKLLAALGAWFGWQMLPFTILLSSLVGALVGITLMLSRRMQQGTPLPFGPYLAAAGWIALLWGTPLTHWYLGLFRTG</sequence>
<organism evidence="22 23">
    <name type="scientific">Acidihalobacter ferrooxydans</name>
    <dbReference type="NCBI Taxonomy" id="1765967"/>
    <lineage>
        <taxon>Bacteria</taxon>
        <taxon>Pseudomonadati</taxon>
        <taxon>Pseudomonadota</taxon>
        <taxon>Gammaproteobacteria</taxon>
        <taxon>Chromatiales</taxon>
        <taxon>Ectothiorhodospiraceae</taxon>
        <taxon>Acidihalobacter</taxon>
    </lineage>
</organism>
<keyword evidence="7 18" id="KW-0808">Transferase</keyword>